<keyword evidence="2" id="KW-0472">Membrane</keyword>
<gene>
    <name evidence="4" type="ORF">AWN68_15250</name>
</gene>
<keyword evidence="5" id="KW-1185">Reference proteome</keyword>
<protein>
    <submittedName>
        <fullName evidence="4">Sugar transferase</fullName>
    </submittedName>
</protein>
<feature type="transmembrane region" description="Helical" evidence="2">
    <location>
        <begin position="12"/>
        <end position="36"/>
    </location>
</feature>
<accession>A0A150XV59</accession>
<dbReference type="InterPro" id="IPR003362">
    <property type="entry name" value="Bact_transf"/>
</dbReference>
<feature type="domain" description="Bacterial sugar transferase" evidence="3">
    <location>
        <begin position="6"/>
        <end position="201"/>
    </location>
</feature>
<dbReference type="PANTHER" id="PTHR30576:SF20">
    <property type="entry name" value="QUINOVOSAMINEPHOSPHOTRANSFERAE-RELATED"/>
    <property type="match status" value="1"/>
</dbReference>
<dbReference type="Pfam" id="PF02397">
    <property type="entry name" value="Bac_transf"/>
    <property type="match status" value="1"/>
</dbReference>
<proteinExistence type="inferred from homology"/>
<dbReference type="Proteomes" id="UP000075615">
    <property type="component" value="Unassembled WGS sequence"/>
</dbReference>
<evidence type="ECO:0000256" key="1">
    <source>
        <dbReference type="ARBA" id="ARBA00006464"/>
    </source>
</evidence>
<dbReference type="STRING" id="296218.AWN68_15250"/>
<name>A0A150XV59_9BACT</name>
<dbReference type="AlphaFoldDB" id="A0A150XV59"/>
<dbReference type="GO" id="GO:0016780">
    <property type="term" value="F:phosphotransferase activity, for other substituted phosphate groups"/>
    <property type="evidence" value="ECO:0007669"/>
    <property type="project" value="TreeGrafter"/>
</dbReference>
<keyword evidence="4" id="KW-0808">Transferase</keyword>
<keyword evidence="2" id="KW-0812">Transmembrane</keyword>
<keyword evidence="2" id="KW-1133">Transmembrane helix</keyword>
<dbReference type="OrthoDB" id="9808602at2"/>
<dbReference type="PANTHER" id="PTHR30576">
    <property type="entry name" value="COLANIC BIOSYNTHESIS UDP-GLUCOSE LIPID CARRIER TRANSFERASE"/>
    <property type="match status" value="1"/>
</dbReference>
<evidence type="ECO:0000259" key="3">
    <source>
        <dbReference type="Pfam" id="PF02397"/>
    </source>
</evidence>
<dbReference type="RefSeq" id="WP_068412793.1">
    <property type="nucleotide sequence ID" value="NZ_LRDB01000003.1"/>
</dbReference>
<organism evidence="4 5">
    <name type="scientific">Roseivirga echinicomitans</name>
    <dbReference type="NCBI Taxonomy" id="296218"/>
    <lineage>
        <taxon>Bacteria</taxon>
        <taxon>Pseudomonadati</taxon>
        <taxon>Bacteroidota</taxon>
        <taxon>Cytophagia</taxon>
        <taxon>Cytophagales</taxon>
        <taxon>Roseivirgaceae</taxon>
        <taxon>Roseivirga</taxon>
    </lineage>
</organism>
<evidence type="ECO:0000313" key="4">
    <source>
        <dbReference type="EMBL" id="KYG82603.1"/>
    </source>
</evidence>
<evidence type="ECO:0000256" key="2">
    <source>
        <dbReference type="SAM" id="Phobius"/>
    </source>
</evidence>
<sequence>MYKFFKRLLDITAALIAIIILLPLLLPIIIGLKLTGEGYIFYKQKRIGLNNKYFEILKFATMLKDSPNMGSGSITLRNDPRVTPMGGFLRKTKINELPQIFNILLGDISLVGPRPLVDKTFNAYSEEVRALVYNVKPGLTGIGSIVFRDEESLISNSNLDPHTYYENTIAPYKGKLELWYQERASMWVDLKIIFLTAWVILFSSSDLPYRVFKSLPPKPSF</sequence>
<dbReference type="EMBL" id="LRDB01000003">
    <property type="protein sequence ID" value="KYG82603.1"/>
    <property type="molecule type" value="Genomic_DNA"/>
</dbReference>
<comment type="similarity">
    <text evidence="1">Belongs to the bacterial sugar transferase family.</text>
</comment>
<reference evidence="4 5" key="1">
    <citation type="submission" date="2016-01" db="EMBL/GenBank/DDBJ databases">
        <title>Genome sequencing of Roseivirga echinicomitans KMM 6058.</title>
        <authorList>
            <person name="Selvaratnam C."/>
            <person name="Thevarajoo S."/>
            <person name="Goh K.M."/>
            <person name="Ee R."/>
            <person name="Chan K.-G."/>
            <person name="Chong C.S."/>
        </authorList>
    </citation>
    <scope>NUCLEOTIDE SEQUENCE [LARGE SCALE GENOMIC DNA]</scope>
    <source>
        <strain evidence="4 5">KMM 6058</strain>
    </source>
</reference>
<comment type="caution">
    <text evidence="4">The sequence shown here is derived from an EMBL/GenBank/DDBJ whole genome shotgun (WGS) entry which is preliminary data.</text>
</comment>
<evidence type="ECO:0000313" key="5">
    <source>
        <dbReference type="Proteomes" id="UP000075615"/>
    </source>
</evidence>